<dbReference type="GO" id="GO:0006520">
    <property type="term" value="P:amino acid metabolic process"/>
    <property type="evidence" value="ECO:0007669"/>
    <property type="project" value="InterPro"/>
</dbReference>
<dbReference type="InterPro" id="IPR004838">
    <property type="entry name" value="NHTrfase_class1_PyrdxlP-BS"/>
</dbReference>
<dbReference type="InterPro" id="IPR015422">
    <property type="entry name" value="PyrdxlP-dep_Trfase_small"/>
</dbReference>
<dbReference type="InterPro" id="IPR004839">
    <property type="entry name" value="Aminotransferase_I/II_large"/>
</dbReference>
<evidence type="ECO:0000256" key="5">
    <source>
        <dbReference type="ARBA" id="ARBA00022898"/>
    </source>
</evidence>
<evidence type="ECO:0000256" key="1">
    <source>
        <dbReference type="ARBA" id="ARBA00001933"/>
    </source>
</evidence>
<protein>
    <recommendedName>
        <fullName evidence="6">Aminotransferase</fullName>
        <ecNumber evidence="6">2.6.1.-</ecNumber>
    </recommendedName>
</protein>
<keyword evidence="3 6" id="KW-0032">Aminotransferase</keyword>
<dbReference type="InterPro" id="IPR015421">
    <property type="entry name" value="PyrdxlP-dep_Trfase_major"/>
</dbReference>
<keyword evidence="5" id="KW-0663">Pyridoxal phosphate</keyword>
<gene>
    <name evidence="8" type="ORF">CEE37_11615</name>
</gene>
<comment type="caution">
    <text evidence="8">The sequence shown here is derived from an EMBL/GenBank/DDBJ whole genome shotgun (WGS) entry which is preliminary data.</text>
</comment>
<dbReference type="GO" id="GO:0030170">
    <property type="term" value="F:pyridoxal phosphate binding"/>
    <property type="evidence" value="ECO:0007669"/>
    <property type="project" value="InterPro"/>
</dbReference>
<evidence type="ECO:0000259" key="7">
    <source>
        <dbReference type="Pfam" id="PF00155"/>
    </source>
</evidence>
<dbReference type="CDD" id="cd00609">
    <property type="entry name" value="AAT_like"/>
    <property type="match status" value="1"/>
</dbReference>
<dbReference type="AlphaFoldDB" id="A0A532UVV1"/>
<dbReference type="Pfam" id="PF00155">
    <property type="entry name" value="Aminotran_1_2"/>
    <property type="match status" value="1"/>
</dbReference>
<dbReference type="InterPro" id="IPR050596">
    <property type="entry name" value="AspAT/PAT-like"/>
</dbReference>
<dbReference type="Gene3D" id="3.40.640.10">
    <property type="entry name" value="Type I PLP-dependent aspartate aminotransferase-like (Major domain)"/>
    <property type="match status" value="1"/>
</dbReference>
<name>A0A532UVV1_UNCL8</name>
<dbReference type="PANTHER" id="PTHR46383:SF1">
    <property type="entry name" value="ASPARTATE AMINOTRANSFERASE"/>
    <property type="match status" value="1"/>
</dbReference>
<dbReference type="GO" id="GO:0008483">
    <property type="term" value="F:transaminase activity"/>
    <property type="evidence" value="ECO:0007669"/>
    <property type="project" value="UniProtKB-KW"/>
</dbReference>
<evidence type="ECO:0000313" key="9">
    <source>
        <dbReference type="Proteomes" id="UP000319619"/>
    </source>
</evidence>
<evidence type="ECO:0000256" key="4">
    <source>
        <dbReference type="ARBA" id="ARBA00022679"/>
    </source>
</evidence>
<organism evidence="8 9">
    <name type="scientific">candidate division LCP-89 bacterium B3_LCP</name>
    <dbReference type="NCBI Taxonomy" id="2012998"/>
    <lineage>
        <taxon>Bacteria</taxon>
        <taxon>Pseudomonadati</taxon>
        <taxon>Bacteria division LCP-89</taxon>
    </lineage>
</organism>
<dbReference type="InterPro" id="IPR015424">
    <property type="entry name" value="PyrdxlP-dep_Trfase"/>
</dbReference>
<dbReference type="Gene3D" id="3.90.1150.10">
    <property type="entry name" value="Aspartate Aminotransferase, domain 1"/>
    <property type="match status" value="1"/>
</dbReference>
<comment type="similarity">
    <text evidence="2 6">Belongs to the class-I pyridoxal-phosphate-dependent aminotransferase family.</text>
</comment>
<dbReference type="PANTHER" id="PTHR46383">
    <property type="entry name" value="ASPARTATE AMINOTRANSFERASE"/>
    <property type="match status" value="1"/>
</dbReference>
<evidence type="ECO:0000256" key="3">
    <source>
        <dbReference type="ARBA" id="ARBA00022576"/>
    </source>
</evidence>
<proteinExistence type="inferred from homology"/>
<dbReference type="Proteomes" id="UP000319619">
    <property type="component" value="Unassembled WGS sequence"/>
</dbReference>
<dbReference type="PROSITE" id="PS00105">
    <property type="entry name" value="AA_TRANSFER_CLASS_1"/>
    <property type="match status" value="1"/>
</dbReference>
<comment type="cofactor">
    <cofactor evidence="1 6">
        <name>pyridoxal 5'-phosphate</name>
        <dbReference type="ChEBI" id="CHEBI:597326"/>
    </cofactor>
</comment>
<evidence type="ECO:0000256" key="6">
    <source>
        <dbReference type="RuleBase" id="RU000481"/>
    </source>
</evidence>
<dbReference type="PRINTS" id="PR00753">
    <property type="entry name" value="ACCSYNTHASE"/>
</dbReference>
<dbReference type="EC" id="2.6.1.-" evidence="6"/>
<accession>A0A532UVV1</accession>
<evidence type="ECO:0000313" key="8">
    <source>
        <dbReference type="EMBL" id="TKJ39064.1"/>
    </source>
</evidence>
<reference evidence="8 9" key="1">
    <citation type="submission" date="2017-06" db="EMBL/GenBank/DDBJ databases">
        <title>Novel microbial phyla capable of carbon fixation and sulfur reduction in deep-sea sediments.</title>
        <authorList>
            <person name="Huang J."/>
            <person name="Baker B."/>
            <person name="Wang Y."/>
        </authorList>
    </citation>
    <scope>NUCLEOTIDE SEQUENCE [LARGE SCALE GENOMIC DNA]</scope>
    <source>
        <strain evidence="8">B3_LCP</strain>
    </source>
</reference>
<dbReference type="EMBL" id="NJBN01000008">
    <property type="protein sequence ID" value="TKJ39064.1"/>
    <property type="molecule type" value="Genomic_DNA"/>
</dbReference>
<evidence type="ECO:0000256" key="2">
    <source>
        <dbReference type="ARBA" id="ARBA00007441"/>
    </source>
</evidence>
<feature type="domain" description="Aminotransferase class I/classII large" evidence="7">
    <location>
        <begin position="32"/>
        <end position="381"/>
    </location>
</feature>
<sequence>MSLSQLALSIAESPTLALNEKARLLKEKGEAVVHLGAGEPKNKAPINAILSSAAKLNAGDIKYAPSDGIPSLKKAIIRYTEEIYDRVPEPENVIVSNGAKQALYNLLFAILNPQDEVIIVAPYWVSYPEMIKMLYGIPVVVTPEDGSFYPRMQEIEQSVGSYTKAIIINSPNNPSGVMYGEEFIAELVEFCEKKGIYLIMDDIYNRLVFDGKTHVSAYKFTNKDLENTHVITMNGISKLYGMTGFRVGWTIANKKLVEVMTNILAQTTSCTSIVMQAAAEGALTGLQSVVDSLRLTLENNRNVMMQELASFTGVKTVKPDGTYYCLPDFSAYNKNSIELCKFLLEKALVVTVPGKEFGMEGHLRLSYATTVKDIKQGVERIKWALDPESPNEIYIGDRKLVRDWL</sequence>
<dbReference type="SUPFAM" id="SSF53383">
    <property type="entry name" value="PLP-dependent transferases"/>
    <property type="match status" value="1"/>
</dbReference>
<keyword evidence="4 6" id="KW-0808">Transferase</keyword>